<accession>A0AAD7RGU5</accession>
<dbReference type="InterPro" id="IPR008979">
    <property type="entry name" value="Galactose-bd-like_sf"/>
</dbReference>
<dbReference type="PANTHER" id="PTHR12125:SF1">
    <property type="entry name" value="F-BOX ONLY PROTEIN 50"/>
    <property type="match status" value="1"/>
</dbReference>
<dbReference type="GO" id="GO:0019005">
    <property type="term" value="C:SCF ubiquitin ligase complex"/>
    <property type="evidence" value="ECO:0007669"/>
    <property type="project" value="TreeGrafter"/>
</dbReference>
<organism evidence="2 3">
    <name type="scientific">Aldrovandia affinis</name>
    <dbReference type="NCBI Taxonomy" id="143900"/>
    <lineage>
        <taxon>Eukaryota</taxon>
        <taxon>Metazoa</taxon>
        <taxon>Chordata</taxon>
        <taxon>Craniata</taxon>
        <taxon>Vertebrata</taxon>
        <taxon>Euteleostomi</taxon>
        <taxon>Actinopterygii</taxon>
        <taxon>Neopterygii</taxon>
        <taxon>Teleostei</taxon>
        <taxon>Notacanthiformes</taxon>
        <taxon>Halosauridae</taxon>
        <taxon>Aldrovandia</taxon>
    </lineage>
</organism>
<dbReference type="GO" id="GO:0031146">
    <property type="term" value="P:SCF-dependent proteasomal ubiquitin-dependent protein catabolic process"/>
    <property type="evidence" value="ECO:0007669"/>
    <property type="project" value="TreeGrafter"/>
</dbReference>
<dbReference type="GO" id="GO:0005737">
    <property type="term" value="C:cytoplasm"/>
    <property type="evidence" value="ECO:0007669"/>
    <property type="project" value="TreeGrafter"/>
</dbReference>
<protein>
    <recommendedName>
        <fullName evidence="1">FBA domain-containing protein</fullName>
    </recommendedName>
</protein>
<feature type="domain" description="FBA" evidence="1">
    <location>
        <begin position="32"/>
        <end position="230"/>
    </location>
</feature>
<dbReference type="Pfam" id="PF04300">
    <property type="entry name" value="FBA"/>
    <property type="match status" value="1"/>
</dbReference>
<dbReference type="FunFam" id="2.60.120.260:FF:000012">
    <property type="entry name" value="F-box only protein 2"/>
    <property type="match status" value="1"/>
</dbReference>
<dbReference type="EMBL" id="JAINUG010000288">
    <property type="protein sequence ID" value="KAJ8383647.1"/>
    <property type="molecule type" value="Genomic_DNA"/>
</dbReference>
<name>A0AAD7RGU5_9TELE</name>
<dbReference type="SUPFAM" id="SSF49785">
    <property type="entry name" value="Galactose-binding domain-like"/>
    <property type="match status" value="1"/>
</dbReference>
<dbReference type="PROSITE" id="PS51114">
    <property type="entry name" value="FBA"/>
    <property type="match status" value="1"/>
</dbReference>
<dbReference type="GO" id="GO:0036503">
    <property type="term" value="P:ERAD pathway"/>
    <property type="evidence" value="ECO:0007669"/>
    <property type="project" value="TreeGrafter"/>
</dbReference>
<dbReference type="InterPro" id="IPR039752">
    <property type="entry name" value="F-box_only"/>
</dbReference>
<keyword evidence="3" id="KW-1185">Reference proteome</keyword>
<dbReference type="PANTHER" id="PTHR12125">
    <property type="entry name" value="F-BOX ONLY PROTEIN 6-LIKE PROTEIN"/>
    <property type="match status" value="1"/>
</dbReference>
<sequence length="236" mass="26958">MAATDWRKKCQLEWSLDEKDAPMPDTVDWKAVYGKKPFGRNLLKNPAPDGLSHNTLPPEHELAGMFGAEPPRLEPEGDFTGWKTSTETLPYDTSGIPAGAVICQLPRFSWFSLEQKVDLKGEGLWDELLDQFQPDIAIQDWYEESQLHKFIYQLQVRLLGADGETVIQEHCVNPEEDTSTFSHTWKEVSHVFSSYGPGVRYVHFLHRLKNMNMIDFQATRFTDSAVIIRATRPAPH</sequence>
<proteinExistence type="predicted"/>
<dbReference type="AlphaFoldDB" id="A0AAD7RGU5"/>
<dbReference type="Gene3D" id="2.60.120.260">
    <property type="entry name" value="Galactose-binding domain-like"/>
    <property type="match status" value="1"/>
</dbReference>
<dbReference type="GO" id="GO:0061630">
    <property type="term" value="F:ubiquitin protein ligase activity"/>
    <property type="evidence" value="ECO:0007669"/>
    <property type="project" value="TreeGrafter"/>
</dbReference>
<evidence type="ECO:0000259" key="1">
    <source>
        <dbReference type="PROSITE" id="PS51114"/>
    </source>
</evidence>
<dbReference type="Proteomes" id="UP001221898">
    <property type="component" value="Unassembled WGS sequence"/>
</dbReference>
<evidence type="ECO:0000313" key="3">
    <source>
        <dbReference type="Proteomes" id="UP001221898"/>
    </source>
</evidence>
<reference evidence="2" key="1">
    <citation type="journal article" date="2023" name="Science">
        <title>Genome structures resolve the early diversification of teleost fishes.</title>
        <authorList>
            <person name="Parey E."/>
            <person name="Louis A."/>
            <person name="Montfort J."/>
            <person name="Bouchez O."/>
            <person name="Roques C."/>
            <person name="Iampietro C."/>
            <person name="Lluch J."/>
            <person name="Castinel A."/>
            <person name="Donnadieu C."/>
            <person name="Desvignes T."/>
            <person name="Floi Bucao C."/>
            <person name="Jouanno E."/>
            <person name="Wen M."/>
            <person name="Mejri S."/>
            <person name="Dirks R."/>
            <person name="Jansen H."/>
            <person name="Henkel C."/>
            <person name="Chen W.J."/>
            <person name="Zahm M."/>
            <person name="Cabau C."/>
            <person name="Klopp C."/>
            <person name="Thompson A.W."/>
            <person name="Robinson-Rechavi M."/>
            <person name="Braasch I."/>
            <person name="Lecointre G."/>
            <person name="Bobe J."/>
            <person name="Postlethwait J.H."/>
            <person name="Berthelot C."/>
            <person name="Roest Crollius H."/>
            <person name="Guiguen Y."/>
        </authorList>
    </citation>
    <scope>NUCLEOTIDE SEQUENCE</scope>
    <source>
        <strain evidence="2">NC1722</strain>
    </source>
</reference>
<gene>
    <name evidence="2" type="ORF">AAFF_G00216180</name>
</gene>
<dbReference type="SMART" id="SM01198">
    <property type="entry name" value="FBA"/>
    <property type="match status" value="1"/>
</dbReference>
<dbReference type="GO" id="GO:0006516">
    <property type="term" value="P:glycoprotein catabolic process"/>
    <property type="evidence" value="ECO:0007669"/>
    <property type="project" value="TreeGrafter"/>
</dbReference>
<comment type="caution">
    <text evidence="2">The sequence shown here is derived from an EMBL/GenBank/DDBJ whole genome shotgun (WGS) entry which is preliminary data.</text>
</comment>
<evidence type="ECO:0000313" key="2">
    <source>
        <dbReference type="EMBL" id="KAJ8383647.1"/>
    </source>
</evidence>
<dbReference type="InterPro" id="IPR007397">
    <property type="entry name" value="F-box-assoc_dom"/>
</dbReference>